<name>A0A5E4ST60_9BURK</name>
<dbReference type="InterPro" id="IPR036568">
    <property type="entry name" value="GGCT-like_sf"/>
</dbReference>
<keyword evidence="2" id="KW-0456">Lyase</keyword>
<dbReference type="GO" id="GO:0005737">
    <property type="term" value="C:cytoplasm"/>
    <property type="evidence" value="ECO:0007669"/>
    <property type="project" value="TreeGrafter"/>
</dbReference>
<evidence type="ECO:0000313" key="3">
    <source>
        <dbReference type="EMBL" id="VVD77588.1"/>
    </source>
</evidence>
<dbReference type="EC" id="4.3.2.7" evidence="1"/>
<evidence type="ECO:0000256" key="1">
    <source>
        <dbReference type="ARBA" id="ARBA00012344"/>
    </source>
</evidence>
<dbReference type="AlphaFoldDB" id="A0A5E4ST60"/>
<evidence type="ECO:0000313" key="4">
    <source>
        <dbReference type="Proteomes" id="UP000343335"/>
    </source>
</evidence>
<accession>A0A5E4ST60</accession>
<evidence type="ECO:0000256" key="2">
    <source>
        <dbReference type="ARBA" id="ARBA00023239"/>
    </source>
</evidence>
<dbReference type="OrthoDB" id="9795692at2"/>
<dbReference type="EMBL" id="CABPSA010000001">
    <property type="protein sequence ID" value="VVD77588.1"/>
    <property type="molecule type" value="Genomic_DNA"/>
</dbReference>
<dbReference type="GO" id="GO:0061928">
    <property type="term" value="F:glutathione specific gamma-glutamylcyclotransferase activity"/>
    <property type="evidence" value="ECO:0007669"/>
    <property type="project" value="UniProtKB-EC"/>
</dbReference>
<gene>
    <name evidence="3" type="ORF">PCO31010_00966</name>
</gene>
<dbReference type="Pfam" id="PF04752">
    <property type="entry name" value="ChaC"/>
    <property type="match status" value="1"/>
</dbReference>
<organism evidence="3 4">
    <name type="scientific">Pandoraea commovens</name>
    <dbReference type="NCBI Taxonomy" id="2508289"/>
    <lineage>
        <taxon>Bacteria</taxon>
        <taxon>Pseudomonadati</taxon>
        <taxon>Pseudomonadota</taxon>
        <taxon>Betaproteobacteria</taxon>
        <taxon>Burkholderiales</taxon>
        <taxon>Burkholderiaceae</taxon>
        <taxon>Pandoraea</taxon>
    </lineage>
</organism>
<dbReference type="InterPro" id="IPR006840">
    <property type="entry name" value="ChaC"/>
</dbReference>
<sequence>MLTRQIIHSGEYLEQFESLPNRWTIERIEQSLNDTMAARGMPNEVWIFGYGSLIWNPMVQFDRRRVATLDGWHRAFCLKMVAGRGNPERPGRMLALRPGGQTQGLAFRLAAASLAEELQVVWVREMILGSYRPTWVTLQLDDGTRVEAVAFVADESSEQYEGDASVSVAAPLIREATGQFGSNADYLFNLRTALHAWQLRDPYINALIAEIERPAHEAADRSSAAGDSR</sequence>
<proteinExistence type="predicted"/>
<dbReference type="CDD" id="cd06661">
    <property type="entry name" value="GGCT_like"/>
    <property type="match status" value="1"/>
</dbReference>
<dbReference type="Gene3D" id="3.10.490.10">
    <property type="entry name" value="Gamma-glutamyl cyclotransferase-like"/>
    <property type="match status" value="1"/>
</dbReference>
<dbReference type="PANTHER" id="PTHR12192:SF2">
    <property type="entry name" value="GLUTATHIONE-SPECIFIC GAMMA-GLUTAMYLCYCLOTRANSFERASE 2"/>
    <property type="match status" value="1"/>
</dbReference>
<dbReference type="GO" id="GO:0016740">
    <property type="term" value="F:transferase activity"/>
    <property type="evidence" value="ECO:0007669"/>
    <property type="project" value="UniProtKB-KW"/>
</dbReference>
<dbReference type="RefSeq" id="WP_150663177.1">
    <property type="nucleotide sequence ID" value="NZ_CABPSA010000001.1"/>
</dbReference>
<dbReference type="SUPFAM" id="SSF110857">
    <property type="entry name" value="Gamma-glutamyl cyclotransferase-like"/>
    <property type="match status" value="1"/>
</dbReference>
<dbReference type="Proteomes" id="UP000343335">
    <property type="component" value="Unassembled WGS sequence"/>
</dbReference>
<dbReference type="InterPro" id="IPR013024">
    <property type="entry name" value="GGCT-like"/>
</dbReference>
<reference evidence="3 4" key="1">
    <citation type="submission" date="2019-08" db="EMBL/GenBank/DDBJ databases">
        <authorList>
            <person name="Peeters C."/>
        </authorList>
    </citation>
    <scope>NUCLEOTIDE SEQUENCE [LARGE SCALE GENOMIC DNA]</scope>
    <source>
        <strain evidence="3 4">LMG 31010</strain>
    </source>
</reference>
<dbReference type="GO" id="GO:0006751">
    <property type="term" value="P:glutathione catabolic process"/>
    <property type="evidence" value="ECO:0007669"/>
    <property type="project" value="InterPro"/>
</dbReference>
<protein>
    <recommendedName>
        <fullName evidence="1">glutathione-specific gamma-glutamylcyclotransferase</fullName>
        <ecNumber evidence="1">4.3.2.7</ecNumber>
    </recommendedName>
</protein>
<dbReference type="PANTHER" id="PTHR12192">
    <property type="entry name" value="CATION TRANSPORT PROTEIN CHAC-RELATED"/>
    <property type="match status" value="1"/>
</dbReference>
<keyword evidence="3" id="KW-0808">Transferase</keyword>